<dbReference type="PROSITE" id="PS50014">
    <property type="entry name" value="BROMODOMAIN_2"/>
    <property type="match status" value="1"/>
</dbReference>
<dbReference type="AlphaFoldDB" id="A0A3Q7Y8L3"/>
<dbReference type="STRING" id="3827.A0A3Q7Y8L3"/>
<dbReference type="Pfam" id="PF00439">
    <property type="entry name" value="Bromodomain"/>
    <property type="match status" value="1"/>
</dbReference>
<dbReference type="SMART" id="SM00297">
    <property type="entry name" value="BROMO"/>
    <property type="match status" value="1"/>
</dbReference>
<dbReference type="InterPro" id="IPR036427">
    <property type="entry name" value="Bromodomain-like_sf"/>
</dbReference>
<evidence type="ECO:0000313" key="5">
    <source>
        <dbReference type="Proteomes" id="UP000087171"/>
    </source>
</evidence>
<feature type="region of interest" description="Disordered" evidence="3">
    <location>
        <begin position="540"/>
        <end position="568"/>
    </location>
</feature>
<dbReference type="Gene3D" id="1.20.920.10">
    <property type="entry name" value="Bromodomain-like"/>
    <property type="match status" value="1"/>
</dbReference>
<name>A0A3Q7Y8L3_CICAR</name>
<reference evidence="6" key="2">
    <citation type="submission" date="2025-08" db="UniProtKB">
        <authorList>
            <consortium name="RefSeq"/>
        </authorList>
    </citation>
    <scope>IDENTIFICATION</scope>
    <source>
        <tissue evidence="6">Etiolated seedlings</tissue>
    </source>
</reference>
<keyword evidence="1 2" id="KW-0103">Bromodomain</keyword>
<accession>A0A3Q7Y8L3</accession>
<protein>
    <submittedName>
        <fullName evidence="6">Uncharacterized protein LOC101509794</fullName>
    </submittedName>
</protein>
<reference evidence="5" key="1">
    <citation type="journal article" date="2013" name="Nat. Biotechnol.">
        <title>Draft genome sequence of chickpea (Cicer arietinum) provides a resource for trait improvement.</title>
        <authorList>
            <person name="Varshney R.K."/>
            <person name="Song C."/>
            <person name="Saxena R.K."/>
            <person name="Azam S."/>
            <person name="Yu S."/>
            <person name="Sharpe A.G."/>
            <person name="Cannon S."/>
            <person name="Baek J."/>
            <person name="Rosen B.D."/>
            <person name="Tar'an B."/>
            <person name="Millan T."/>
            <person name="Zhang X."/>
            <person name="Ramsay L.D."/>
            <person name="Iwata A."/>
            <person name="Wang Y."/>
            <person name="Nelson W."/>
            <person name="Farmer A.D."/>
            <person name="Gaur P.M."/>
            <person name="Soderlund C."/>
            <person name="Penmetsa R.V."/>
            <person name="Xu C."/>
            <person name="Bharti A.K."/>
            <person name="He W."/>
            <person name="Winter P."/>
            <person name="Zhao S."/>
            <person name="Hane J.K."/>
            <person name="Carrasquilla-Garcia N."/>
            <person name="Condie J.A."/>
            <person name="Upadhyaya H.D."/>
            <person name="Luo M.C."/>
            <person name="Thudi M."/>
            <person name="Gowda C.L."/>
            <person name="Singh N.P."/>
            <person name="Lichtenzveig J."/>
            <person name="Gali K.K."/>
            <person name="Rubio J."/>
            <person name="Nadarajan N."/>
            <person name="Dolezel J."/>
            <person name="Bansal K.C."/>
            <person name="Xu X."/>
            <person name="Edwards D."/>
            <person name="Zhang G."/>
            <person name="Kahl G."/>
            <person name="Gil J."/>
            <person name="Singh K.B."/>
            <person name="Datta S.K."/>
            <person name="Jackson S.A."/>
            <person name="Wang J."/>
            <person name="Cook D.R."/>
        </authorList>
    </citation>
    <scope>NUCLEOTIDE SEQUENCE [LARGE SCALE GENOMIC DNA]</scope>
    <source>
        <strain evidence="5">cv. CDC Frontier</strain>
    </source>
</reference>
<evidence type="ECO:0000256" key="1">
    <source>
        <dbReference type="ARBA" id="ARBA00023117"/>
    </source>
</evidence>
<evidence type="ECO:0000313" key="6">
    <source>
        <dbReference type="RefSeq" id="XP_027188017.1"/>
    </source>
</evidence>
<proteinExistence type="predicted"/>
<evidence type="ECO:0000256" key="3">
    <source>
        <dbReference type="SAM" id="MobiDB-lite"/>
    </source>
</evidence>
<dbReference type="RefSeq" id="XP_027188017.1">
    <property type="nucleotide sequence ID" value="XM_027332216.1"/>
</dbReference>
<feature type="region of interest" description="Disordered" evidence="3">
    <location>
        <begin position="1"/>
        <end position="56"/>
    </location>
</feature>
<evidence type="ECO:0000259" key="4">
    <source>
        <dbReference type="PROSITE" id="PS50014"/>
    </source>
</evidence>
<feature type="compositionally biased region" description="Acidic residues" evidence="3">
    <location>
        <begin position="554"/>
        <end position="568"/>
    </location>
</feature>
<dbReference type="PaxDb" id="3827-XP_004490769.1"/>
<feature type="compositionally biased region" description="Basic and acidic residues" evidence="3">
    <location>
        <begin position="1"/>
        <end position="18"/>
    </location>
</feature>
<dbReference type="PANTHER" id="PTHR22881:SF26">
    <property type="entry name" value="BROMODOMAIN CONTAINING PROTEIN, EXPRESSED"/>
    <property type="match status" value="1"/>
</dbReference>
<feature type="domain" description="Bromo" evidence="4">
    <location>
        <begin position="116"/>
        <end position="187"/>
    </location>
</feature>
<sequence>MGSGSEVRKLNEFEEEKTRSKRTYIGLEEKKESEELKGKKNSGNTNYDENDDEPRFPIKKIGNIYKQCHHQITSSTQLTHDGQNYTESGSSSQSNVSSLYVLPEKHILESVLDVLQRNDPEEFFAKPVINPNGVEDYDRIAKTPLDFGTIRAKINKELYISVEDFKFDVYLLCFNALSVHHPYSRPYQVAEAIQNLAIRVFEDVSVAGLQRFNLESLATETPLSSPSRIPQVGQPKSIGHARFRHISPENSIESPTTNIIPNISQPWITPQAVVAPSLAEAATTLENEKSLMIGFKGSLPPDICYNVSGTQPNHQTLGSNLPRQENTIARVTSLSSYLHKRESNANGNIQNPNNLSETINTWKTPSRCNMVSSNANVSSESENRVVQLGGSVRQNNTCTMIPQFVDKHVASSSKDGVGASSSHMRVFSSQDENFATRANNPNISLYGLNSVSERTNSKSNVDGYFQGLVIPSTIFHFNQSNEQSLYQAKQNLSGFPINGYSDMAVKVGQVSPMGPFPMLQQFMSSSSGFASQVFPSSSSNNVMRGNMKGKEIDQDGDDEEELNLDLKL</sequence>
<organism evidence="5 6">
    <name type="scientific">Cicer arietinum</name>
    <name type="common">Chickpea</name>
    <name type="synonym">Garbanzo</name>
    <dbReference type="NCBI Taxonomy" id="3827"/>
    <lineage>
        <taxon>Eukaryota</taxon>
        <taxon>Viridiplantae</taxon>
        <taxon>Streptophyta</taxon>
        <taxon>Embryophyta</taxon>
        <taxon>Tracheophyta</taxon>
        <taxon>Spermatophyta</taxon>
        <taxon>Magnoliopsida</taxon>
        <taxon>eudicotyledons</taxon>
        <taxon>Gunneridae</taxon>
        <taxon>Pentapetalae</taxon>
        <taxon>rosids</taxon>
        <taxon>fabids</taxon>
        <taxon>Fabales</taxon>
        <taxon>Fabaceae</taxon>
        <taxon>Papilionoideae</taxon>
        <taxon>50 kb inversion clade</taxon>
        <taxon>NPAAA clade</taxon>
        <taxon>Hologalegina</taxon>
        <taxon>IRL clade</taxon>
        <taxon>Cicereae</taxon>
        <taxon>Cicer</taxon>
    </lineage>
</organism>
<evidence type="ECO:0000256" key="2">
    <source>
        <dbReference type="PROSITE-ProRule" id="PRU00035"/>
    </source>
</evidence>
<dbReference type="SUPFAM" id="SSF47370">
    <property type="entry name" value="Bromodomain"/>
    <property type="match status" value="1"/>
</dbReference>
<dbReference type="InterPro" id="IPR001487">
    <property type="entry name" value="Bromodomain"/>
</dbReference>
<feature type="compositionally biased region" description="Basic and acidic residues" evidence="3">
    <location>
        <begin position="27"/>
        <end position="38"/>
    </location>
</feature>
<gene>
    <name evidence="6" type="primary">LOC101509794</name>
</gene>
<keyword evidence="5" id="KW-1185">Reference proteome</keyword>
<dbReference type="PANTHER" id="PTHR22881">
    <property type="entry name" value="BROMODOMAIN CONTAINING PROTEIN"/>
    <property type="match status" value="1"/>
</dbReference>
<dbReference type="OrthoDB" id="21449at2759"/>
<dbReference type="Proteomes" id="UP000087171">
    <property type="component" value="Chromosome Ca2"/>
</dbReference>
<dbReference type="InterPro" id="IPR051831">
    <property type="entry name" value="Bromodomain_contain_prot"/>
</dbReference>